<keyword evidence="3 5" id="KW-1133">Transmembrane helix</keyword>
<dbReference type="AlphaFoldDB" id="A0A1B1YWB4"/>
<accession>A0A1B1YWB4</accession>
<name>A0A1B1YWB4_9GAMM</name>
<evidence type="ECO:0000256" key="5">
    <source>
        <dbReference type="SAM" id="Phobius"/>
    </source>
</evidence>
<comment type="subcellular location">
    <subcellularLocation>
        <location evidence="1">Membrane</location>
        <topology evidence="1">Multi-pass membrane protein</topology>
    </subcellularLocation>
</comment>
<dbReference type="EMBL" id="CP014671">
    <property type="protein sequence ID" value="ANX05007.1"/>
    <property type="molecule type" value="Genomic_DNA"/>
</dbReference>
<feature type="transmembrane region" description="Helical" evidence="5">
    <location>
        <begin position="6"/>
        <end position="24"/>
    </location>
</feature>
<feature type="transmembrane region" description="Helical" evidence="5">
    <location>
        <begin position="231"/>
        <end position="251"/>
    </location>
</feature>
<evidence type="ECO:0000256" key="4">
    <source>
        <dbReference type="ARBA" id="ARBA00023136"/>
    </source>
</evidence>
<dbReference type="InterPro" id="IPR038770">
    <property type="entry name" value="Na+/solute_symporter_sf"/>
</dbReference>
<dbReference type="Gene3D" id="1.20.1530.20">
    <property type="match status" value="1"/>
</dbReference>
<feature type="transmembrane region" description="Helical" evidence="5">
    <location>
        <begin position="257"/>
        <end position="277"/>
    </location>
</feature>
<keyword evidence="4 5" id="KW-0472">Membrane</keyword>
<keyword evidence="7" id="KW-1185">Reference proteome</keyword>
<dbReference type="KEGG" id="gbi:PG2T_13045"/>
<proteinExistence type="predicted"/>
<dbReference type="PANTHER" id="PTHR10361">
    <property type="entry name" value="SODIUM-BILE ACID COTRANSPORTER"/>
    <property type="match status" value="1"/>
</dbReference>
<feature type="transmembrane region" description="Helical" evidence="5">
    <location>
        <begin position="36"/>
        <end position="58"/>
    </location>
</feature>
<feature type="transmembrane region" description="Helical" evidence="5">
    <location>
        <begin position="64"/>
        <end position="84"/>
    </location>
</feature>
<dbReference type="InterPro" id="IPR002657">
    <property type="entry name" value="BilAc:Na_symport/Acr3"/>
</dbReference>
<evidence type="ECO:0000313" key="7">
    <source>
        <dbReference type="Proteomes" id="UP000092952"/>
    </source>
</evidence>
<evidence type="ECO:0000256" key="2">
    <source>
        <dbReference type="ARBA" id="ARBA00022692"/>
    </source>
</evidence>
<dbReference type="InParanoid" id="A0A1B1YWB4"/>
<organism evidence="6 7">
    <name type="scientific">Immundisolibacter cernigliae</name>
    <dbReference type="NCBI Taxonomy" id="1810504"/>
    <lineage>
        <taxon>Bacteria</taxon>
        <taxon>Pseudomonadati</taxon>
        <taxon>Pseudomonadota</taxon>
        <taxon>Gammaproteobacteria</taxon>
        <taxon>Immundisolibacterales</taxon>
        <taxon>Immundisolibacteraceae</taxon>
        <taxon>Immundisolibacter</taxon>
    </lineage>
</organism>
<evidence type="ECO:0000256" key="3">
    <source>
        <dbReference type="ARBA" id="ARBA00022989"/>
    </source>
</evidence>
<dbReference type="GO" id="GO:0016020">
    <property type="term" value="C:membrane"/>
    <property type="evidence" value="ECO:0007669"/>
    <property type="project" value="UniProtKB-SubCell"/>
</dbReference>
<reference evidence="7" key="1">
    <citation type="submission" date="2016-03" db="EMBL/GenBank/DDBJ databases">
        <title>Complete genome sequence of Solimmundus cernigliae, representing a novel lineage of polycyclic aromatic hydrocarbon degraders within the Gammaproteobacteria.</title>
        <authorList>
            <person name="Singleton D.R."/>
            <person name="Dickey A.N."/>
            <person name="Scholl E.H."/>
            <person name="Wright F.A."/>
            <person name="Aitken M.D."/>
        </authorList>
    </citation>
    <scope>NUCLEOTIDE SEQUENCE [LARGE SCALE GENOMIC DNA]</scope>
    <source>
        <strain evidence="7">TR3.2</strain>
    </source>
</reference>
<feature type="transmembrane region" description="Helical" evidence="5">
    <location>
        <begin position="169"/>
        <end position="186"/>
    </location>
</feature>
<feature type="transmembrane region" description="Helical" evidence="5">
    <location>
        <begin position="201"/>
        <end position="219"/>
    </location>
</feature>
<dbReference type="Pfam" id="PF01758">
    <property type="entry name" value="SBF"/>
    <property type="match status" value="1"/>
</dbReference>
<dbReference type="Proteomes" id="UP000092952">
    <property type="component" value="Chromosome"/>
</dbReference>
<sequence length="298" mass="31554">MSQILFPAALAFIMFGLGMELTVADFTRLARMPKPVLVGLLGHMFILPLVALAMIGLFPMPAAFAIGLLVVAACPGGAVSNLWTHQARGDVALAVTLTALSAAVAVAWVPVLLNLSMEHLIGQSAAIRLPVGPTMLHIAMLTVLPVALGMSVRRLAPGFAQRMDRPVRILSLLFLALIVVAILVRGRGELGHLLATAGPPVLLYNFLVMAIGLLLARLARLTPKQVITIPIEVGIQNVIMAATLATAPQFLNRPEAGLVPSIYGFTMTLMAIVWLLVIRFAPAVLGREPVAEPQTAQA</sequence>
<keyword evidence="2 5" id="KW-0812">Transmembrane</keyword>
<evidence type="ECO:0008006" key="8">
    <source>
        <dbReference type="Google" id="ProtNLM"/>
    </source>
</evidence>
<gene>
    <name evidence="6" type="ORF">PG2T_13045</name>
</gene>
<dbReference type="RefSeq" id="WP_068806342.1">
    <property type="nucleotide sequence ID" value="NZ_CP014671.1"/>
</dbReference>
<dbReference type="OrthoDB" id="9806785at2"/>
<protein>
    <recommendedName>
        <fullName evidence="8">Bile acid:sodium symporter</fullName>
    </recommendedName>
</protein>
<feature type="transmembrane region" description="Helical" evidence="5">
    <location>
        <begin position="125"/>
        <end position="148"/>
    </location>
</feature>
<evidence type="ECO:0000256" key="1">
    <source>
        <dbReference type="ARBA" id="ARBA00004141"/>
    </source>
</evidence>
<dbReference type="PANTHER" id="PTHR10361:SF24">
    <property type="entry name" value="P3 PROTEIN"/>
    <property type="match status" value="1"/>
</dbReference>
<feature type="transmembrane region" description="Helical" evidence="5">
    <location>
        <begin position="91"/>
        <end position="113"/>
    </location>
</feature>
<evidence type="ECO:0000313" key="6">
    <source>
        <dbReference type="EMBL" id="ANX05007.1"/>
    </source>
</evidence>
<dbReference type="InterPro" id="IPR004710">
    <property type="entry name" value="Bilac:Na_transpt"/>
</dbReference>